<dbReference type="PIRSF" id="PIRSF029285">
    <property type="entry name" value="Aminopept"/>
    <property type="match status" value="1"/>
</dbReference>
<accession>A0ABS2BRS0</accession>
<proteinExistence type="predicted"/>
<dbReference type="RefSeq" id="WP_203477033.1">
    <property type="nucleotide sequence ID" value="NZ_JACOPV010000001.1"/>
</dbReference>
<dbReference type="InterPro" id="IPR014553">
    <property type="entry name" value="Aminopept"/>
</dbReference>
<dbReference type="Pfam" id="PF10023">
    <property type="entry name" value="Aminopep"/>
    <property type="match status" value="1"/>
</dbReference>
<comment type="caution">
    <text evidence="1">The sequence shown here is derived from an EMBL/GenBank/DDBJ whole genome shotgun (WGS) entry which is preliminary data.</text>
</comment>
<name>A0ABS2BRS0_9PSED</name>
<gene>
    <name evidence="1" type="ORF">H8F21_01955</name>
</gene>
<organism evidence="1 2">
    <name type="scientific">Pseudomonas arcuscaelestis</name>
    <dbReference type="NCBI Taxonomy" id="2710591"/>
    <lineage>
        <taxon>Bacteria</taxon>
        <taxon>Pseudomonadati</taxon>
        <taxon>Pseudomonadota</taxon>
        <taxon>Gammaproteobacteria</taxon>
        <taxon>Pseudomonadales</taxon>
        <taxon>Pseudomonadaceae</taxon>
        <taxon>Pseudomonas</taxon>
    </lineage>
</organism>
<dbReference type="EMBL" id="JACOPV010000001">
    <property type="protein sequence ID" value="MBM5456327.1"/>
    <property type="molecule type" value="Genomic_DNA"/>
</dbReference>
<keyword evidence="2" id="KW-1185">Reference proteome</keyword>
<dbReference type="GO" id="GO:0004177">
    <property type="term" value="F:aminopeptidase activity"/>
    <property type="evidence" value="ECO:0007669"/>
    <property type="project" value="UniProtKB-KW"/>
</dbReference>
<keyword evidence="1" id="KW-0378">Hydrolase</keyword>
<dbReference type="Proteomes" id="UP000745663">
    <property type="component" value="Unassembled WGS sequence"/>
</dbReference>
<keyword evidence="1" id="KW-0645">Protease</keyword>
<sequence length="375" mass="42263">MLRLFLLLRSSLGALDHFFRYLVPVLALGLLNGCSSIGYYGQLASGQWQLLQARKPVAEVITQPATPPKLRQHLLHAEQARTFASAQLKLPDNRSYRVYADIGRPFVVWNVFATPEFSLEPQTHCFPIAGCVAYRGYYTQGAARGAAALQKQQGLDVYVGGVEAYSTLGWFDDPILSSMLGWGDERLAAVIFHELAHQRVYVQDDTAFNESFATFVEQEGSRQWRAARGLPAHTLDDGQQRDQFVALVLASRERLKALYAAPLTESAKRAGKQAEFERLRREYRTLRDSQWGGKGRFDAWINAPMNNAKLLPFGLYDQWVPAFAALFTQVNGDWEAFYQRVESLGRLSLEQRQQALNRITEQARPHPAVVVSPGW</sequence>
<keyword evidence="1" id="KW-0031">Aminopeptidase</keyword>
<reference evidence="1 2" key="1">
    <citation type="submission" date="2020-08" db="EMBL/GenBank/DDBJ databases">
        <title>Description of novel Pseudomonas species.</title>
        <authorList>
            <person name="Duman M."/>
            <person name="Mulet M."/>
            <person name="Altun S."/>
            <person name="Saticioglu I.B."/>
            <person name="Lalucat J."/>
            <person name="Garcia-Valdes E."/>
        </authorList>
    </citation>
    <scope>NUCLEOTIDE SEQUENCE [LARGE SCALE GENOMIC DNA]</scope>
    <source>
        <strain evidence="1 2">P66</strain>
    </source>
</reference>
<protein>
    <submittedName>
        <fullName evidence="1">Aminopeptidase</fullName>
    </submittedName>
</protein>
<evidence type="ECO:0000313" key="1">
    <source>
        <dbReference type="EMBL" id="MBM5456327.1"/>
    </source>
</evidence>
<evidence type="ECO:0000313" key="2">
    <source>
        <dbReference type="Proteomes" id="UP000745663"/>
    </source>
</evidence>